<name>A0ACC2PK97_9HYME</name>
<sequence length="144" mass="16182">MRQAINKNNCCPGALTDLVEEVFGLALANVRGGPGELGLAVELHRSEEELEQTKEQLKQSQDELKRRTESLVETASKLKLCQAELQGAQEERDRARHDIEHSQLSKDEVLAQALQTRDQAVARKNKVEVELARTRMICYKSTAN</sequence>
<dbReference type="Proteomes" id="UP001239111">
    <property type="component" value="Chromosome 1"/>
</dbReference>
<gene>
    <name evidence="1" type="ORF">QAD02_018806</name>
</gene>
<dbReference type="EMBL" id="CM056741">
    <property type="protein sequence ID" value="KAJ8683014.1"/>
    <property type="molecule type" value="Genomic_DNA"/>
</dbReference>
<protein>
    <submittedName>
        <fullName evidence="1">Uncharacterized protein</fullName>
    </submittedName>
</protein>
<keyword evidence="2" id="KW-1185">Reference proteome</keyword>
<evidence type="ECO:0000313" key="2">
    <source>
        <dbReference type="Proteomes" id="UP001239111"/>
    </source>
</evidence>
<organism evidence="1 2">
    <name type="scientific">Eretmocerus hayati</name>
    <dbReference type="NCBI Taxonomy" id="131215"/>
    <lineage>
        <taxon>Eukaryota</taxon>
        <taxon>Metazoa</taxon>
        <taxon>Ecdysozoa</taxon>
        <taxon>Arthropoda</taxon>
        <taxon>Hexapoda</taxon>
        <taxon>Insecta</taxon>
        <taxon>Pterygota</taxon>
        <taxon>Neoptera</taxon>
        <taxon>Endopterygota</taxon>
        <taxon>Hymenoptera</taxon>
        <taxon>Apocrita</taxon>
        <taxon>Proctotrupomorpha</taxon>
        <taxon>Chalcidoidea</taxon>
        <taxon>Aphelinidae</taxon>
        <taxon>Aphelininae</taxon>
        <taxon>Eretmocerus</taxon>
    </lineage>
</organism>
<evidence type="ECO:0000313" key="1">
    <source>
        <dbReference type="EMBL" id="KAJ8683014.1"/>
    </source>
</evidence>
<accession>A0ACC2PK97</accession>
<proteinExistence type="predicted"/>
<reference evidence="1" key="1">
    <citation type="submission" date="2023-04" db="EMBL/GenBank/DDBJ databases">
        <title>A chromosome-level genome assembly of the parasitoid wasp Eretmocerus hayati.</title>
        <authorList>
            <person name="Zhong Y."/>
            <person name="Liu S."/>
            <person name="Liu Y."/>
        </authorList>
    </citation>
    <scope>NUCLEOTIDE SEQUENCE</scope>
    <source>
        <strain evidence="1">ZJU_SS_LIU_2023</strain>
    </source>
</reference>
<comment type="caution">
    <text evidence="1">The sequence shown here is derived from an EMBL/GenBank/DDBJ whole genome shotgun (WGS) entry which is preliminary data.</text>
</comment>